<accession>A0A1B6CJY7</accession>
<dbReference type="EMBL" id="GEDC01023531">
    <property type="protein sequence ID" value="JAS13767.1"/>
    <property type="molecule type" value="Transcribed_RNA"/>
</dbReference>
<name>A0A1B6CJY7_9HEMI</name>
<organism evidence="1">
    <name type="scientific">Clastoptera arizonana</name>
    <name type="common">Arizona spittle bug</name>
    <dbReference type="NCBI Taxonomy" id="38151"/>
    <lineage>
        <taxon>Eukaryota</taxon>
        <taxon>Metazoa</taxon>
        <taxon>Ecdysozoa</taxon>
        <taxon>Arthropoda</taxon>
        <taxon>Hexapoda</taxon>
        <taxon>Insecta</taxon>
        <taxon>Pterygota</taxon>
        <taxon>Neoptera</taxon>
        <taxon>Paraneoptera</taxon>
        <taxon>Hemiptera</taxon>
        <taxon>Auchenorrhyncha</taxon>
        <taxon>Cercopoidea</taxon>
        <taxon>Clastopteridae</taxon>
        <taxon>Clastoptera</taxon>
    </lineage>
</organism>
<sequence length="157" mass="18200">IIYHFTTVVTSNPLCSEYKNITPEKNVTYPKLDIIMVERSRRITRHLTALSADLDKYNGKSLIEDIFRYNICLEDATELLSSKDEFDREAGLRVYHTIVETGGPHVNISLDLDVIKSIFSDLHEDDLKFIKTSMEELKVLWRNYQSAVSALKQKKKF</sequence>
<gene>
    <name evidence="1" type="ORF">g.5453</name>
</gene>
<dbReference type="AlphaFoldDB" id="A0A1B6CJY7"/>
<proteinExistence type="predicted"/>
<evidence type="ECO:0000313" key="1">
    <source>
        <dbReference type="EMBL" id="JAS13767.1"/>
    </source>
</evidence>
<reference evidence="1" key="1">
    <citation type="submission" date="2015-12" db="EMBL/GenBank/DDBJ databases">
        <title>De novo transcriptome assembly of four potential Pierce s Disease insect vectors from Arizona vineyards.</title>
        <authorList>
            <person name="Tassone E.E."/>
        </authorList>
    </citation>
    <scope>NUCLEOTIDE SEQUENCE</scope>
</reference>
<protein>
    <submittedName>
        <fullName evidence="1">Uncharacterized protein</fullName>
    </submittedName>
</protein>
<feature type="non-terminal residue" evidence="1">
    <location>
        <position position="1"/>
    </location>
</feature>